<dbReference type="EMBL" id="CP018632">
    <property type="protein sequence ID" value="ASJ75051.1"/>
    <property type="molecule type" value="Genomic_DNA"/>
</dbReference>
<dbReference type="PANTHER" id="PTHR33529">
    <property type="entry name" value="SLR0882 PROTEIN-RELATED"/>
    <property type="match status" value="1"/>
</dbReference>
<evidence type="ECO:0000313" key="13">
    <source>
        <dbReference type="EMBL" id="ASJ75051.1"/>
    </source>
</evidence>
<sequence length="373" mass="41354">MRILDRYLMKEMLVTWLAVLIVLLVIMIGNVLGRSLSSVTDGAIQADMLLVLVGVKSISLLVTLIPLGLYLGILLAHGRFYRDNEMTVMQACGVGWMDLLRPTAVIGVLGVVMIGVLTVFASPWAARYEQQLKQTIRDQSALSLVTPGKFIESSDGNTVFFARKSNPEKTQFNDVFMFRQKGDKPPAVDSARIASYQVDPDSGDEYLIFTDGQTSVGTPGDDEYTITDFKRQGILRPRETPGEPHLIVKGKRLSELWGTGDRADQAELQWRISIPLAALLLALLAVPLSYTSPREGRFGKIAIAILIYIPYANLLVLMRKWIAAGAIPAWVGLWPVHVAVVCLIIFLLARRVGWTWLFARNRIHQNPALRGVA</sequence>
<feature type="transmembrane region" description="Helical" evidence="12">
    <location>
        <begin position="302"/>
        <end position="321"/>
    </location>
</feature>
<dbReference type="OrthoDB" id="9778062at2"/>
<keyword evidence="9 12" id="KW-1133">Transmembrane helix</keyword>
<name>A0A2Z2NYP3_9GAMM</name>
<dbReference type="RefSeq" id="WP_088920010.1">
    <property type="nucleotide sequence ID" value="NZ_CP018632.1"/>
</dbReference>
<reference evidence="13 14" key="1">
    <citation type="submission" date="2016-12" db="EMBL/GenBank/DDBJ databases">
        <authorList>
            <person name="Song W.-J."/>
            <person name="Kurnit D.M."/>
        </authorList>
    </citation>
    <scope>NUCLEOTIDE SEQUENCE [LARGE SCALE GENOMIC DNA]</scope>
    <source>
        <strain evidence="13 14">IMCC3135</strain>
    </source>
</reference>
<keyword evidence="7" id="KW-0997">Cell inner membrane</keyword>
<comment type="subunit">
    <text evidence="11">Component of the lipopolysaccharide transport and assembly complex. The LptBFG transporter is composed of two ATP-binding proteins (LptB) and two transmembrane proteins (LptF and LptG).</text>
</comment>
<dbReference type="InterPro" id="IPR005495">
    <property type="entry name" value="LptG/LptF_permease"/>
</dbReference>
<evidence type="ECO:0000256" key="7">
    <source>
        <dbReference type="ARBA" id="ARBA00022519"/>
    </source>
</evidence>
<dbReference type="GO" id="GO:0043190">
    <property type="term" value="C:ATP-binding cassette (ABC) transporter complex"/>
    <property type="evidence" value="ECO:0007669"/>
    <property type="project" value="InterPro"/>
</dbReference>
<dbReference type="NCBIfam" id="TIGR04407">
    <property type="entry name" value="LptF_YjgP"/>
    <property type="match status" value="1"/>
</dbReference>
<evidence type="ECO:0000256" key="12">
    <source>
        <dbReference type="SAM" id="Phobius"/>
    </source>
</evidence>
<evidence type="ECO:0000313" key="14">
    <source>
        <dbReference type="Proteomes" id="UP000250079"/>
    </source>
</evidence>
<gene>
    <name evidence="13" type="primary">lptF</name>
    <name evidence="13" type="ORF">IMCC3135_24935</name>
</gene>
<dbReference type="Pfam" id="PF03739">
    <property type="entry name" value="LptF_LptG"/>
    <property type="match status" value="1"/>
</dbReference>
<evidence type="ECO:0000256" key="5">
    <source>
        <dbReference type="ARBA" id="ARBA00022448"/>
    </source>
</evidence>
<dbReference type="KEGG" id="gai:IMCC3135_24935"/>
<comment type="subcellular location">
    <subcellularLocation>
        <location evidence="2">Cell inner membrane</location>
        <topology evidence="2">Multi-pass membrane protein</topology>
    </subcellularLocation>
</comment>
<accession>A0A2Z2NYP3</accession>
<feature type="transmembrane region" description="Helical" evidence="12">
    <location>
        <begin position="327"/>
        <end position="349"/>
    </location>
</feature>
<dbReference type="InterPro" id="IPR030922">
    <property type="entry name" value="LptF"/>
</dbReference>
<dbReference type="GO" id="GO:0015920">
    <property type="term" value="P:lipopolysaccharide transport"/>
    <property type="evidence" value="ECO:0007669"/>
    <property type="project" value="TreeGrafter"/>
</dbReference>
<comment type="similarity">
    <text evidence="3">Belongs to the LptF/LptG family.</text>
</comment>
<evidence type="ECO:0000256" key="3">
    <source>
        <dbReference type="ARBA" id="ARBA00007725"/>
    </source>
</evidence>
<feature type="transmembrane region" description="Helical" evidence="12">
    <location>
        <begin position="49"/>
        <end position="76"/>
    </location>
</feature>
<evidence type="ECO:0000256" key="11">
    <source>
        <dbReference type="ARBA" id="ARBA00026081"/>
    </source>
</evidence>
<dbReference type="PANTHER" id="PTHR33529:SF7">
    <property type="entry name" value="LIPOPOLYSACCHARIDE EXPORT SYSTEM PERMEASE PROTEIN LPTF"/>
    <property type="match status" value="1"/>
</dbReference>
<feature type="transmembrane region" description="Helical" evidence="12">
    <location>
        <begin position="104"/>
        <end position="126"/>
    </location>
</feature>
<proteinExistence type="inferred from homology"/>
<evidence type="ECO:0000256" key="1">
    <source>
        <dbReference type="ARBA" id="ARBA00002265"/>
    </source>
</evidence>
<feature type="transmembrane region" description="Helical" evidence="12">
    <location>
        <begin position="272"/>
        <end position="290"/>
    </location>
</feature>
<protein>
    <recommendedName>
        <fullName evidence="4">Lipopolysaccharide export system permease protein LptF</fullName>
    </recommendedName>
</protein>
<keyword evidence="10 12" id="KW-0472">Membrane</keyword>
<evidence type="ECO:0000256" key="8">
    <source>
        <dbReference type="ARBA" id="ARBA00022692"/>
    </source>
</evidence>
<evidence type="ECO:0000256" key="10">
    <source>
        <dbReference type="ARBA" id="ARBA00023136"/>
    </source>
</evidence>
<dbReference type="AlphaFoldDB" id="A0A2Z2NYP3"/>
<evidence type="ECO:0000256" key="6">
    <source>
        <dbReference type="ARBA" id="ARBA00022475"/>
    </source>
</evidence>
<keyword evidence="14" id="KW-1185">Reference proteome</keyword>
<dbReference type="Proteomes" id="UP000250079">
    <property type="component" value="Chromosome"/>
</dbReference>
<keyword evidence="5" id="KW-0813">Transport</keyword>
<keyword evidence="8 12" id="KW-0812">Transmembrane</keyword>
<keyword evidence="6" id="KW-1003">Cell membrane</keyword>
<evidence type="ECO:0000256" key="4">
    <source>
        <dbReference type="ARBA" id="ARBA00014213"/>
    </source>
</evidence>
<organism evidence="13 14">
    <name type="scientific">Granulosicoccus antarcticus IMCC3135</name>
    <dbReference type="NCBI Taxonomy" id="1192854"/>
    <lineage>
        <taxon>Bacteria</taxon>
        <taxon>Pseudomonadati</taxon>
        <taxon>Pseudomonadota</taxon>
        <taxon>Gammaproteobacteria</taxon>
        <taxon>Chromatiales</taxon>
        <taxon>Granulosicoccaceae</taxon>
        <taxon>Granulosicoccus</taxon>
    </lineage>
</organism>
<comment type="function">
    <text evidence="1">Part of the ABC transporter complex LptBFG involved in the translocation of lipopolysaccharide (LPS) from the inner membrane to the outer membrane.</text>
</comment>
<evidence type="ECO:0000256" key="2">
    <source>
        <dbReference type="ARBA" id="ARBA00004429"/>
    </source>
</evidence>
<dbReference type="GO" id="GO:0055085">
    <property type="term" value="P:transmembrane transport"/>
    <property type="evidence" value="ECO:0007669"/>
    <property type="project" value="InterPro"/>
</dbReference>
<evidence type="ECO:0000256" key="9">
    <source>
        <dbReference type="ARBA" id="ARBA00022989"/>
    </source>
</evidence>